<dbReference type="Pfam" id="PF17338">
    <property type="entry name" value="GP88"/>
    <property type="match status" value="1"/>
</dbReference>
<dbReference type="EMBL" id="CP108222">
    <property type="protein sequence ID" value="WTT19912.1"/>
    <property type="molecule type" value="Genomic_DNA"/>
</dbReference>
<dbReference type="InterPro" id="IPR020290">
    <property type="entry name" value="Gp88"/>
</dbReference>
<feature type="domain" description="Gene product 88" evidence="2">
    <location>
        <begin position="24"/>
        <end position="228"/>
    </location>
</feature>
<evidence type="ECO:0000256" key="1">
    <source>
        <dbReference type="SAM" id="MobiDB-lite"/>
    </source>
</evidence>
<evidence type="ECO:0000313" key="3">
    <source>
        <dbReference type="EMBL" id="WTT19912.1"/>
    </source>
</evidence>
<accession>A0AAU2A7S8</accession>
<dbReference type="AlphaFoldDB" id="A0AAU2A7S8"/>
<reference evidence="3" key="1">
    <citation type="submission" date="2022-10" db="EMBL/GenBank/DDBJ databases">
        <title>The complete genomes of actinobacterial strains from the NBC collection.</title>
        <authorList>
            <person name="Joergensen T.S."/>
            <person name="Alvarez Arevalo M."/>
            <person name="Sterndorff E.B."/>
            <person name="Faurdal D."/>
            <person name="Vuksanovic O."/>
            <person name="Mourched A.-S."/>
            <person name="Charusanti P."/>
            <person name="Shaw S."/>
            <person name="Blin K."/>
            <person name="Weber T."/>
        </authorList>
    </citation>
    <scope>NUCLEOTIDE SEQUENCE</scope>
    <source>
        <strain evidence="3">NBC_00093</strain>
    </source>
</reference>
<protein>
    <recommendedName>
        <fullName evidence="2">Gene product 88 domain-containing protein</fullName>
    </recommendedName>
</protein>
<gene>
    <name evidence="3" type="ORF">OHA22_32490</name>
</gene>
<sequence length="276" mass="30632">MSSPESTPSLNAPRPARLLTQNRELRAIGVWNWSLPAWAGRLPDGRTYNTCPSAGICRHVCYARHGTYTWPVVRAKHQANLRFVLDDLPGWQRAMIAELGADKFRGTWIRIHDSGDFFSDGYVIAWLHVIRARPTTNFYAYTKEISRFRALVEPNAPTNFLWVYSFGGTQDSALDEAIDRVADVFPDEEAIAAAGWHSQEANDLLAVLGPHLVGIPANRIPHFLKLLGGRTFRSWQAEVDAERQAARRKHGGSQVAASPAPDAPGRPSAGQRDRAA</sequence>
<name>A0AAU2A7S8_9ACTN</name>
<evidence type="ECO:0000259" key="2">
    <source>
        <dbReference type="Pfam" id="PF17338"/>
    </source>
</evidence>
<feature type="region of interest" description="Disordered" evidence="1">
    <location>
        <begin position="240"/>
        <end position="276"/>
    </location>
</feature>
<proteinExistence type="predicted"/>
<organism evidence="3">
    <name type="scientific">Streptomyces sp. NBC_00093</name>
    <dbReference type="NCBI Taxonomy" id="2975649"/>
    <lineage>
        <taxon>Bacteria</taxon>
        <taxon>Bacillati</taxon>
        <taxon>Actinomycetota</taxon>
        <taxon>Actinomycetes</taxon>
        <taxon>Kitasatosporales</taxon>
        <taxon>Streptomycetaceae</taxon>
        <taxon>Streptomyces</taxon>
    </lineage>
</organism>